<dbReference type="EMBL" id="KM596653">
    <property type="protein sequence ID" value="AIY26226.1"/>
    <property type="molecule type" value="Genomic_DNA"/>
</dbReference>
<dbReference type="Pfam" id="PF13729">
    <property type="entry name" value="TraF_2"/>
    <property type="match status" value="1"/>
</dbReference>
<dbReference type="InterPro" id="IPR032811">
    <property type="entry name" value="Put_conjugal_transfer"/>
</dbReference>
<dbReference type="AlphaFoldDB" id="A0A0A1E9Z1"/>
<sequence>MNKIGLSASIAIALTATSVSAANYSVDGRGDAMGGTGVVSADFLTAPFYNPALAALYRRNDNAGMILPGLGISYTDQGDLLGSIDTAGKASNESEAAAAIAGLQGDQLALDVGGTIAFAIPNSFVSMNVFGKIYSESYVTADMDTSQPTSAQNLDNSLVKVLGIGVSELGMTFAKYYTVFGQHMSFGVSPKIQRVYSIASHSSFSDFDTSKILDSASGETAFNLDAGAVWFYGPWRVGFSAMNIMGREIETKQYTVTQGTRDVKIGDTYKLDPNYTVGAGIVGDYFAFSVDYDILKREKFVGVDDDAQMLRVGIEGDIMRQMQLRAGYYTNLASDNDDGTITAGIGLSPLNIITLDIGASYTNENSMGVYINFLSNY</sequence>
<feature type="signal peptide" evidence="1">
    <location>
        <begin position="1"/>
        <end position="21"/>
    </location>
</feature>
<evidence type="ECO:0000313" key="2">
    <source>
        <dbReference type="EMBL" id="AIY26226.1"/>
    </source>
</evidence>
<organism evidence="2">
    <name type="scientific">Vibrio tapetis</name>
    <dbReference type="NCBI Taxonomy" id="52443"/>
    <lineage>
        <taxon>Bacteria</taxon>
        <taxon>Pseudomonadati</taxon>
        <taxon>Pseudomonadota</taxon>
        <taxon>Gammaproteobacteria</taxon>
        <taxon>Vibrionales</taxon>
        <taxon>Vibrionaceae</taxon>
        <taxon>Vibrio</taxon>
    </lineage>
</organism>
<protein>
    <submittedName>
        <fullName evidence="2">Conserved outer membrane protein</fullName>
    </submittedName>
</protein>
<accession>A0A0A1E9Z1</accession>
<name>A0A0A1E9Z1_9VIBR</name>
<feature type="chain" id="PRO_5001982582" evidence="1">
    <location>
        <begin position="22"/>
        <end position="377"/>
    </location>
</feature>
<evidence type="ECO:0000256" key="1">
    <source>
        <dbReference type="SAM" id="SignalP"/>
    </source>
</evidence>
<dbReference type="Gene3D" id="2.40.160.60">
    <property type="entry name" value="Outer membrane protein transport protein (OMPP1/FadL/TodX)"/>
    <property type="match status" value="1"/>
</dbReference>
<keyword evidence="1" id="KW-0732">Signal</keyword>
<proteinExistence type="predicted"/>
<reference evidence="2" key="1">
    <citation type="journal article" date="2014" name="PLoS ONE">
        <title>Characterization of the secretomes of two vibrios pathogenic to mollusks.</title>
        <authorList>
            <person name="Madec S."/>
            <person name="Pichereau V."/>
            <person name="Jacq A."/>
            <person name="Paillard M."/>
            <person name="Boisset C."/>
            <person name="Guerard F."/>
            <person name="Paillard C."/>
            <person name="Nicolas J.L."/>
        </authorList>
    </citation>
    <scope>NUCLEOTIDE SEQUENCE</scope>
    <source>
        <strain evidence="2">CECT4600</strain>
    </source>
</reference>